<accession>A0A0A8Z776</accession>
<evidence type="ECO:0000256" key="1">
    <source>
        <dbReference type="SAM" id="MobiDB-lite"/>
    </source>
</evidence>
<feature type="region of interest" description="Disordered" evidence="1">
    <location>
        <begin position="44"/>
        <end position="70"/>
    </location>
</feature>
<protein>
    <submittedName>
        <fullName evidence="2">Uncharacterized protein</fullName>
    </submittedName>
</protein>
<dbReference type="AlphaFoldDB" id="A0A0A8Z776"/>
<dbReference type="EMBL" id="GBRH01263269">
    <property type="protein sequence ID" value="JAD34626.1"/>
    <property type="molecule type" value="Transcribed_RNA"/>
</dbReference>
<name>A0A0A8Z776_ARUDO</name>
<proteinExistence type="predicted"/>
<organism evidence="2">
    <name type="scientific">Arundo donax</name>
    <name type="common">Giant reed</name>
    <name type="synonym">Donax arundinaceus</name>
    <dbReference type="NCBI Taxonomy" id="35708"/>
    <lineage>
        <taxon>Eukaryota</taxon>
        <taxon>Viridiplantae</taxon>
        <taxon>Streptophyta</taxon>
        <taxon>Embryophyta</taxon>
        <taxon>Tracheophyta</taxon>
        <taxon>Spermatophyta</taxon>
        <taxon>Magnoliopsida</taxon>
        <taxon>Liliopsida</taxon>
        <taxon>Poales</taxon>
        <taxon>Poaceae</taxon>
        <taxon>PACMAD clade</taxon>
        <taxon>Arundinoideae</taxon>
        <taxon>Arundineae</taxon>
        <taxon>Arundo</taxon>
    </lineage>
</organism>
<feature type="compositionally biased region" description="Gly residues" evidence="1">
    <location>
        <begin position="45"/>
        <end position="54"/>
    </location>
</feature>
<reference evidence="2" key="2">
    <citation type="journal article" date="2015" name="Data Brief">
        <title>Shoot transcriptome of the giant reed, Arundo donax.</title>
        <authorList>
            <person name="Barrero R.A."/>
            <person name="Guerrero F.D."/>
            <person name="Moolhuijzen P."/>
            <person name="Goolsby J.A."/>
            <person name="Tidwell J."/>
            <person name="Bellgard S.E."/>
            <person name="Bellgard M.I."/>
        </authorList>
    </citation>
    <scope>NUCLEOTIDE SEQUENCE</scope>
    <source>
        <tissue evidence="2">Shoot tissue taken approximately 20 cm above the soil surface</tissue>
    </source>
</reference>
<evidence type="ECO:0000313" key="2">
    <source>
        <dbReference type="EMBL" id="JAD34626.1"/>
    </source>
</evidence>
<sequence length="220" mass="23208">MMISAARWCGRNGSGDAGSHRRRREDKEGFFGRCWRAEGEELLRSGGGGGVRGGGGRRRPRLRCVLPPAQAPPSPSARWGMCCARRAATSSRPPESAMFAGAPPVGTAGATPWSAWWSPSASPARTPPMVALPGQPTMTSRPTVRFVCIHRATAPTKPVPLARWRHSWTTSPNSTAGHAPQMSRTVRSAACASITASISPVLTVPPTIKTPLAAATACFC</sequence>
<reference evidence="2" key="1">
    <citation type="submission" date="2014-09" db="EMBL/GenBank/DDBJ databases">
        <authorList>
            <person name="Magalhaes I.L.F."/>
            <person name="Oliveira U."/>
            <person name="Santos F.R."/>
            <person name="Vidigal T.H.D.A."/>
            <person name="Brescovit A.D."/>
            <person name="Santos A.J."/>
        </authorList>
    </citation>
    <scope>NUCLEOTIDE SEQUENCE</scope>
    <source>
        <tissue evidence="2">Shoot tissue taken approximately 20 cm above the soil surface</tissue>
    </source>
</reference>
<feature type="region of interest" description="Disordered" evidence="1">
    <location>
        <begin position="1"/>
        <end position="25"/>
    </location>
</feature>